<protein>
    <submittedName>
        <fullName evidence="2">Uncharacterized protein</fullName>
    </submittedName>
</protein>
<keyword evidence="3" id="KW-1185">Reference proteome</keyword>
<evidence type="ECO:0000256" key="1">
    <source>
        <dbReference type="SAM" id="Phobius"/>
    </source>
</evidence>
<keyword evidence="1" id="KW-1133">Transmembrane helix</keyword>
<comment type="caution">
    <text evidence="2">The sequence shown here is derived from an EMBL/GenBank/DDBJ whole genome shotgun (WGS) entry which is preliminary data.</text>
</comment>
<evidence type="ECO:0000313" key="3">
    <source>
        <dbReference type="Proteomes" id="UP000030140"/>
    </source>
</evidence>
<feature type="transmembrane region" description="Helical" evidence="1">
    <location>
        <begin position="84"/>
        <end position="102"/>
    </location>
</feature>
<sequence>MYLWYVVLHEAAAYFLLREGIIRFQLTNLYGFITTFFVLWMSYKYIKIKKFKNTTLILSGIALLIFLAELIFKGFKEVLFVSKTTGYLIALISLFLYIIGLFKTNSLHNPFRELFTYFLLGFTLFLIASPVILLARNMYINNMEMSINLSYIMGFIVFLMYAIFSFGFIFSKKASELEED</sequence>
<gene>
    <name evidence="2" type="ORF">NV36_06550</name>
</gene>
<keyword evidence="1" id="KW-0812">Transmembrane</keyword>
<dbReference type="EMBL" id="JSAQ01000001">
    <property type="protein sequence ID" value="KGO06531.1"/>
    <property type="molecule type" value="Genomic_DNA"/>
</dbReference>
<accession>A0A0A2GW33</accession>
<name>A0A0A2GW33_9FLAO</name>
<proteinExistence type="predicted"/>
<dbReference type="AlphaFoldDB" id="A0A0A2GW33"/>
<reference evidence="2 3" key="1">
    <citation type="submission" date="2014-10" db="EMBL/GenBank/DDBJ databases">
        <title>Draft genome sequence of the proteorhodopsin-containing marine bacterium Dokdonia donghaensis.</title>
        <authorList>
            <person name="Gomez-Consarnau L."/>
            <person name="Gonzalez J.M."/>
            <person name="Riedel T."/>
            <person name="Jaenicke S."/>
            <person name="Wagner-Doebler I."/>
            <person name="Fuhrman J.A."/>
        </authorList>
    </citation>
    <scope>NUCLEOTIDE SEQUENCE [LARGE SCALE GENOMIC DNA]</scope>
    <source>
        <strain evidence="2 3">DSW-1</strain>
    </source>
</reference>
<feature type="transmembrane region" description="Helical" evidence="1">
    <location>
        <begin position="20"/>
        <end position="43"/>
    </location>
</feature>
<feature type="transmembrane region" description="Helical" evidence="1">
    <location>
        <begin position="55"/>
        <end position="72"/>
    </location>
</feature>
<feature type="transmembrane region" description="Helical" evidence="1">
    <location>
        <begin position="147"/>
        <end position="170"/>
    </location>
</feature>
<evidence type="ECO:0000313" key="2">
    <source>
        <dbReference type="EMBL" id="KGO06531.1"/>
    </source>
</evidence>
<dbReference type="Proteomes" id="UP000030140">
    <property type="component" value="Unassembled WGS sequence"/>
</dbReference>
<keyword evidence="1" id="KW-0472">Membrane</keyword>
<organism evidence="2 3">
    <name type="scientific">Dokdonia donghaensis DSW-1</name>
    <dbReference type="NCBI Taxonomy" id="1300343"/>
    <lineage>
        <taxon>Bacteria</taxon>
        <taxon>Pseudomonadati</taxon>
        <taxon>Bacteroidota</taxon>
        <taxon>Flavobacteriia</taxon>
        <taxon>Flavobacteriales</taxon>
        <taxon>Flavobacteriaceae</taxon>
        <taxon>Dokdonia</taxon>
    </lineage>
</organism>
<feature type="transmembrane region" description="Helical" evidence="1">
    <location>
        <begin position="114"/>
        <end position="135"/>
    </location>
</feature>